<dbReference type="Pfam" id="PF02310">
    <property type="entry name" value="B12-binding"/>
    <property type="match status" value="1"/>
</dbReference>
<dbReference type="AlphaFoldDB" id="A0A1F4UT67"/>
<dbReference type="Gene3D" id="3.80.30.20">
    <property type="entry name" value="tm_1862 like domain"/>
    <property type="match status" value="1"/>
</dbReference>
<dbReference type="InterPro" id="IPR034466">
    <property type="entry name" value="Methyltransferase_Class_B"/>
</dbReference>
<evidence type="ECO:0000256" key="4">
    <source>
        <dbReference type="ARBA" id="ARBA00023004"/>
    </source>
</evidence>
<dbReference type="InterPro" id="IPR025274">
    <property type="entry name" value="DUF4070"/>
</dbReference>
<dbReference type="SUPFAM" id="SSF102114">
    <property type="entry name" value="Radical SAM enzymes"/>
    <property type="match status" value="1"/>
</dbReference>
<dbReference type="SFLD" id="SFLDG01123">
    <property type="entry name" value="methyltransferase_(Class_B)"/>
    <property type="match status" value="1"/>
</dbReference>
<dbReference type="GO" id="GO:0003824">
    <property type="term" value="F:catalytic activity"/>
    <property type="evidence" value="ECO:0007669"/>
    <property type="project" value="InterPro"/>
</dbReference>
<keyword evidence="3" id="KW-0479">Metal-binding</keyword>
<dbReference type="Gene3D" id="3.40.50.280">
    <property type="entry name" value="Cobalamin-binding domain"/>
    <property type="match status" value="1"/>
</dbReference>
<dbReference type="PROSITE" id="PS51918">
    <property type="entry name" value="RADICAL_SAM"/>
    <property type="match status" value="1"/>
</dbReference>
<reference evidence="7 8" key="1">
    <citation type="journal article" date="2016" name="Nat. Commun.">
        <title>Thousands of microbial genomes shed light on interconnected biogeochemical processes in an aquifer system.</title>
        <authorList>
            <person name="Anantharaman K."/>
            <person name="Brown C.T."/>
            <person name="Hug L.A."/>
            <person name="Sharon I."/>
            <person name="Castelle C.J."/>
            <person name="Probst A.J."/>
            <person name="Thomas B.C."/>
            <person name="Singh A."/>
            <person name="Wilkins M.J."/>
            <person name="Karaoz U."/>
            <person name="Brodie E.L."/>
            <person name="Williams K.H."/>
            <person name="Hubbard S.S."/>
            <person name="Banfield J.F."/>
        </authorList>
    </citation>
    <scope>NUCLEOTIDE SEQUENCE [LARGE SCALE GENOMIC DNA]</scope>
</reference>
<accession>A0A1F4UT67</accession>
<gene>
    <name evidence="7" type="ORF">A2713_00595</name>
</gene>
<evidence type="ECO:0000313" key="7">
    <source>
        <dbReference type="EMBL" id="OGC48000.1"/>
    </source>
</evidence>
<dbReference type="InterPro" id="IPR051198">
    <property type="entry name" value="BchE-like"/>
</dbReference>
<dbReference type="GO" id="GO:0005829">
    <property type="term" value="C:cytosol"/>
    <property type="evidence" value="ECO:0007669"/>
    <property type="project" value="TreeGrafter"/>
</dbReference>
<dbReference type="GO" id="GO:0031419">
    <property type="term" value="F:cobalamin binding"/>
    <property type="evidence" value="ECO:0007669"/>
    <property type="project" value="InterPro"/>
</dbReference>
<keyword evidence="2" id="KW-0949">S-adenosyl-L-methionine</keyword>
<organism evidence="7 8">
    <name type="scientific">candidate division WWE3 bacterium RIFCSPHIGHO2_01_FULL_35_17</name>
    <dbReference type="NCBI Taxonomy" id="1802614"/>
    <lineage>
        <taxon>Bacteria</taxon>
        <taxon>Katanobacteria</taxon>
    </lineage>
</organism>
<evidence type="ECO:0000259" key="6">
    <source>
        <dbReference type="PROSITE" id="PS51918"/>
    </source>
</evidence>
<dbReference type="PANTHER" id="PTHR43409">
    <property type="entry name" value="ANAEROBIC MAGNESIUM-PROTOPORPHYRIN IX MONOMETHYL ESTER CYCLASE-RELATED"/>
    <property type="match status" value="1"/>
</dbReference>
<dbReference type="SFLD" id="SFLDF00303">
    <property type="entry name" value="hopanoid_C2-methyltransferase"/>
    <property type="match status" value="1"/>
</dbReference>
<dbReference type="GO" id="GO:0051536">
    <property type="term" value="F:iron-sulfur cluster binding"/>
    <property type="evidence" value="ECO:0007669"/>
    <property type="project" value="UniProtKB-KW"/>
</dbReference>
<evidence type="ECO:0000256" key="3">
    <source>
        <dbReference type="ARBA" id="ARBA00022723"/>
    </source>
</evidence>
<evidence type="ECO:0000256" key="2">
    <source>
        <dbReference type="ARBA" id="ARBA00022691"/>
    </source>
</evidence>
<keyword evidence="5" id="KW-0411">Iron-sulfur</keyword>
<evidence type="ECO:0000256" key="5">
    <source>
        <dbReference type="ARBA" id="ARBA00023014"/>
    </source>
</evidence>
<keyword evidence="4" id="KW-0408">Iron</keyword>
<dbReference type="PANTHER" id="PTHR43409:SF3">
    <property type="entry name" value="HYPOTHETICAL METHYLTRANSFERASE"/>
    <property type="match status" value="1"/>
</dbReference>
<dbReference type="Pfam" id="PF13282">
    <property type="entry name" value="DUF4070"/>
    <property type="match status" value="1"/>
</dbReference>
<dbReference type="InterPro" id="IPR006638">
    <property type="entry name" value="Elp3/MiaA/NifB-like_rSAM"/>
</dbReference>
<dbReference type="GO" id="GO:0046872">
    <property type="term" value="F:metal ion binding"/>
    <property type="evidence" value="ECO:0007669"/>
    <property type="project" value="UniProtKB-KW"/>
</dbReference>
<evidence type="ECO:0000313" key="8">
    <source>
        <dbReference type="Proteomes" id="UP000176444"/>
    </source>
</evidence>
<dbReference type="EMBL" id="MEUX01000003">
    <property type="protein sequence ID" value="OGC48000.1"/>
    <property type="molecule type" value="Genomic_DNA"/>
</dbReference>
<protein>
    <submittedName>
        <fullName evidence="7">B12-binding domain-containing radical SAM protein</fullName>
    </submittedName>
</protein>
<dbReference type="InterPro" id="IPR006158">
    <property type="entry name" value="Cobalamin-bd"/>
</dbReference>
<dbReference type="SFLD" id="SFLDS00029">
    <property type="entry name" value="Radical_SAM"/>
    <property type="match status" value="1"/>
</dbReference>
<dbReference type="Proteomes" id="UP000176444">
    <property type="component" value="Unassembled WGS sequence"/>
</dbReference>
<feature type="domain" description="Radical SAM core" evidence="6">
    <location>
        <begin position="159"/>
        <end position="393"/>
    </location>
</feature>
<comment type="caution">
    <text evidence="7">The sequence shown here is derived from an EMBL/GenBank/DDBJ whole genome shotgun (WGS) entry which is preliminary data.</text>
</comment>
<dbReference type="InterPro" id="IPR058240">
    <property type="entry name" value="rSAM_sf"/>
</dbReference>
<name>A0A1F4UT67_UNCKA</name>
<dbReference type="SFLD" id="SFLDG01082">
    <property type="entry name" value="B12-binding_domain_containing"/>
    <property type="match status" value="1"/>
</dbReference>
<dbReference type="InterPro" id="IPR023404">
    <property type="entry name" value="rSAM_horseshoe"/>
</dbReference>
<evidence type="ECO:0000256" key="1">
    <source>
        <dbReference type="ARBA" id="ARBA00001966"/>
    </source>
</evidence>
<dbReference type="InterPro" id="IPR007197">
    <property type="entry name" value="rSAM"/>
</dbReference>
<dbReference type="SMART" id="SM00729">
    <property type="entry name" value="Elp3"/>
    <property type="match status" value="1"/>
</dbReference>
<proteinExistence type="predicted"/>
<dbReference type="Pfam" id="PF04055">
    <property type="entry name" value="Radical_SAM"/>
    <property type="match status" value="1"/>
</dbReference>
<dbReference type="CDD" id="cd01335">
    <property type="entry name" value="Radical_SAM"/>
    <property type="match status" value="1"/>
</dbReference>
<comment type="cofactor">
    <cofactor evidence="1">
        <name>[4Fe-4S] cluster</name>
        <dbReference type="ChEBI" id="CHEBI:49883"/>
    </cofactor>
</comment>
<dbReference type="InterPro" id="IPR034530">
    <property type="entry name" value="HpnP-like"/>
</dbReference>
<sequence length="497" mass="58223">MKVLFIYPKYPETFWSFKYALKIINKKAAYPPLGLLTVAAMLPIEWGKKLIDMNVSRLKDKDIDWADYVFISAMIVQRESAKEVILKCKDRRKKVVAGGPLFTMEPEKYNEVDHLILGEAEIVLKEFLKDLEKGTAKKVYKAAKLPSLIQTPIPLWGLIKTRKYASMNIQYSRGCPYDCEFCNITSLYGRLPRTKETNQILEELNILYENKWRRSVFVVDDNFMGNKIKLKKELLPQIIKWMKEHKHPFTFFTEVSINLADDEELMSLMAQAGFKMVFVGIETPNEESLKECNKFNNAGRNLLTSVQKIQNYGLEVTAGFIVGFDSDPPSIFERQIDFIQKSGIVTAMVGLLNAPKDTRLYKRLKKTGRILEKAFSGNNTDFSMNFIPKMRYKKILKGYKKIVFSIYSPQDYYKRIMVFFKEFKPIKLKRKGRIKFCYFVGLFKTMFYLGIKERGRRAYWRFFIKTIIKHPKFFPQAMTFAAYGLHFRKIFQNNKII</sequence>